<dbReference type="AlphaFoldDB" id="A0A5B0N442"/>
<protein>
    <recommendedName>
        <fullName evidence="4">Secreted protein</fullName>
    </recommendedName>
</protein>
<evidence type="ECO:0000313" key="3">
    <source>
        <dbReference type="Proteomes" id="UP000325313"/>
    </source>
</evidence>
<dbReference type="Proteomes" id="UP000325313">
    <property type="component" value="Unassembled WGS sequence"/>
</dbReference>
<dbReference type="EMBL" id="VDEP01000438">
    <property type="protein sequence ID" value="KAA1083224.1"/>
    <property type="molecule type" value="Genomic_DNA"/>
</dbReference>
<name>A0A5B0N442_PUCGR</name>
<evidence type="ECO:0000313" key="2">
    <source>
        <dbReference type="EMBL" id="KAA1083224.1"/>
    </source>
</evidence>
<feature type="chain" id="PRO_5022695166" description="Secreted protein" evidence="1">
    <location>
        <begin position="20"/>
        <end position="86"/>
    </location>
</feature>
<sequence length="86" mass="9708">MGTFFFFLFLLDFPDVAIGVQDSEETLLLFFGGTRLSGSKRSGSVPDLDEINNKSDDLRAVSSGDESDPILWPHLERFNFAHHCHF</sequence>
<evidence type="ECO:0000256" key="1">
    <source>
        <dbReference type="SAM" id="SignalP"/>
    </source>
</evidence>
<keyword evidence="1" id="KW-0732">Signal</keyword>
<feature type="signal peptide" evidence="1">
    <location>
        <begin position="1"/>
        <end position="19"/>
    </location>
</feature>
<comment type="caution">
    <text evidence="2">The sequence shown here is derived from an EMBL/GenBank/DDBJ whole genome shotgun (WGS) entry which is preliminary data.</text>
</comment>
<evidence type="ECO:0008006" key="4">
    <source>
        <dbReference type="Google" id="ProtNLM"/>
    </source>
</evidence>
<reference evidence="2 3" key="1">
    <citation type="submission" date="2019-05" db="EMBL/GenBank/DDBJ databases">
        <title>Emergence of the Ug99 lineage of the wheat stem rust pathogen through somatic hybridization.</title>
        <authorList>
            <person name="Li F."/>
            <person name="Upadhyaya N.M."/>
            <person name="Sperschneider J."/>
            <person name="Matny O."/>
            <person name="Nguyen-Phuc H."/>
            <person name="Mago R."/>
            <person name="Raley C."/>
            <person name="Miller M.E."/>
            <person name="Silverstein K.A.T."/>
            <person name="Henningsen E."/>
            <person name="Hirsch C.D."/>
            <person name="Visser B."/>
            <person name="Pretorius Z.A."/>
            <person name="Steffenson B.J."/>
            <person name="Schwessinger B."/>
            <person name="Dodds P.N."/>
            <person name="Figueroa M."/>
        </authorList>
    </citation>
    <scope>NUCLEOTIDE SEQUENCE [LARGE SCALE GENOMIC DNA]</scope>
    <source>
        <strain evidence="2 3">Ug99</strain>
    </source>
</reference>
<proteinExistence type="predicted"/>
<gene>
    <name evidence="2" type="ORF">PGTUg99_011936</name>
</gene>
<accession>A0A5B0N442</accession>
<organism evidence="2 3">
    <name type="scientific">Puccinia graminis f. sp. tritici</name>
    <dbReference type="NCBI Taxonomy" id="56615"/>
    <lineage>
        <taxon>Eukaryota</taxon>
        <taxon>Fungi</taxon>
        <taxon>Dikarya</taxon>
        <taxon>Basidiomycota</taxon>
        <taxon>Pucciniomycotina</taxon>
        <taxon>Pucciniomycetes</taxon>
        <taxon>Pucciniales</taxon>
        <taxon>Pucciniaceae</taxon>
        <taxon>Puccinia</taxon>
    </lineage>
</organism>